<dbReference type="InterPro" id="IPR036116">
    <property type="entry name" value="FN3_sf"/>
</dbReference>
<dbReference type="InterPro" id="IPR013783">
    <property type="entry name" value="Ig-like_fold"/>
</dbReference>
<proteinExistence type="predicted"/>
<organism evidence="2 3">
    <name type="scientific">Cirrhinus mrigala</name>
    <name type="common">Mrigala</name>
    <dbReference type="NCBI Taxonomy" id="683832"/>
    <lineage>
        <taxon>Eukaryota</taxon>
        <taxon>Metazoa</taxon>
        <taxon>Chordata</taxon>
        <taxon>Craniata</taxon>
        <taxon>Vertebrata</taxon>
        <taxon>Euteleostomi</taxon>
        <taxon>Actinopterygii</taxon>
        <taxon>Neopterygii</taxon>
        <taxon>Teleostei</taxon>
        <taxon>Ostariophysi</taxon>
        <taxon>Cypriniformes</taxon>
        <taxon>Cyprinidae</taxon>
        <taxon>Labeoninae</taxon>
        <taxon>Labeonini</taxon>
        <taxon>Cirrhinus</taxon>
    </lineage>
</organism>
<protein>
    <recommendedName>
        <fullName evidence="1">Fibronectin type-III domain-containing protein</fullName>
    </recommendedName>
</protein>
<evidence type="ECO:0000313" key="2">
    <source>
        <dbReference type="EMBL" id="KAL0177330.1"/>
    </source>
</evidence>
<dbReference type="PROSITE" id="PS50853">
    <property type="entry name" value="FN3"/>
    <property type="match status" value="1"/>
</dbReference>
<dbReference type="EMBL" id="JAMKFB020000013">
    <property type="protein sequence ID" value="KAL0177330.1"/>
    <property type="molecule type" value="Genomic_DNA"/>
</dbReference>
<evidence type="ECO:0000313" key="3">
    <source>
        <dbReference type="Proteomes" id="UP001529510"/>
    </source>
</evidence>
<dbReference type="SUPFAM" id="SSF49265">
    <property type="entry name" value="Fibronectin type III"/>
    <property type="match status" value="1"/>
</dbReference>
<sequence length="83" mass="9429">WKQPLYFGGAEVTDYYIDKYNVAKKTWNEVNIPPIKERLHKARGLTAGSVYQFRVYGANMVGLGNASTRSAPFKCEAWTMPEP</sequence>
<gene>
    <name evidence="2" type="ORF">M9458_026224</name>
</gene>
<feature type="non-terminal residue" evidence="2">
    <location>
        <position position="1"/>
    </location>
</feature>
<dbReference type="CDD" id="cd00063">
    <property type="entry name" value="FN3"/>
    <property type="match status" value="1"/>
</dbReference>
<reference evidence="2 3" key="1">
    <citation type="submission" date="2024-05" db="EMBL/GenBank/DDBJ databases">
        <title>Genome sequencing and assembly of Indian major carp, Cirrhinus mrigala (Hamilton, 1822).</title>
        <authorList>
            <person name="Mohindra V."/>
            <person name="Chowdhury L.M."/>
            <person name="Lal K."/>
            <person name="Jena J.K."/>
        </authorList>
    </citation>
    <scope>NUCLEOTIDE SEQUENCE [LARGE SCALE GENOMIC DNA]</scope>
    <source>
        <strain evidence="2">CM1030</strain>
        <tissue evidence="2">Blood</tissue>
    </source>
</reference>
<evidence type="ECO:0000259" key="1">
    <source>
        <dbReference type="PROSITE" id="PS50853"/>
    </source>
</evidence>
<accession>A0ABD0PTI1</accession>
<dbReference type="Proteomes" id="UP001529510">
    <property type="component" value="Unassembled WGS sequence"/>
</dbReference>
<dbReference type="Gene3D" id="2.60.40.10">
    <property type="entry name" value="Immunoglobulins"/>
    <property type="match status" value="1"/>
</dbReference>
<dbReference type="InterPro" id="IPR003961">
    <property type="entry name" value="FN3_dom"/>
</dbReference>
<dbReference type="Pfam" id="PF00041">
    <property type="entry name" value="fn3"/>
    <property type="match status" value="1"/>
</dbReference>
<dbReference type="AlphaFoldDB" id="A0ABD0PTI1"/>
<feature type="non-terminal residue" evidence="2">
    <location>
        <position position="83"/>
    </location>
</feature>
<comment type="caution">
    <text evidence="2">The sequence shown here is derived from an EMBL/GenBank/DDBJ whole genome shotgun (WGS) entry which is preliminary data.</text>
</comment>
<name>A0ABD0PTI1_CIRMR</name>
<feature type="domain" description="Fibronectin type-III" evidence="1">
    <location>
        <begin position="1"/>
        <end position="82"/>
    </location>
</feature>
<keyword evidence="3" id="KW-1185">Reference proteome</keyword>